<dbReference type="PANTHER" id="PTHR22911">
    <property type="entry name" value="ACYL-MALONYL CONDENSING ENZYME-RELATED"/>
    <property type="match status" value="1"/>
</dbReference>
<evidence type="ECO:0000256" key="8">
    <source>
        <dbReference type="SAM" id="MobiDB-lite"/>
    </source>
</evidence>
<feature type="transmembrane region" description="Helical" evidence="9">
    <location>
        <begin position="42"/>
        <end position="60"/>
    </location>
</feature>
<dbReference type="PANTHER" id="PTHR22911:SF137">
    <property type="entry name" value="SOLUTE CARRIER FAMILY 35 MEMBER G2-RELATED"/>
    <property type="match status" value="1"/>
</dbReference>
<protein>
    <recommendedName>
        <fullName evidence="10">EamA domain-containing protein</fullName>
    </recommendedName>
</protein>
<feature type="transmembrane region" description="Helical" evidence="9">
    <location>
        <begin position="80"/>
        <end position="98"/>
    </location>
</feature>
<dbReference type="InterPro" id="IPR000620">
    <property type="entry name" value="EamA_dom"/>
</dbReference>
<name>A0A6C2YPM3_9BACT</name>
<keyword evidence="12" id="KW-1185">Reference proteome</keyword>
<reference evidence="11" key="1">
    <citation type="submission" date="2019-04" db="EMBL/GenBank/DDBJ databases">
        <authorList>
            <consortium name="Science for Life Laboratories"/>
        </authorList>
    </citation>
    <scope>NUCLEOTIDE SEQUENCE</scope>
    <source>
        <strain evidence="11">MBLW1</strain>
    </source>
</reference>
<feature type="transmembrane region" description="Helical" evidence="9">
    <location>
        <begin position="214"/>
        <end position="233"/>
    </location>
</feature>
<comment type="subcellular location">
    <subcellularLocation>
        <location evidence="1">Cell membrane</location>
        <topology evidence="1">Multi-pass membrane protein</topology>
    </subcellularLocation>
</comment>
<dbReference type="EMBL" id="LR593887">
    <property type="protein sequence ID" value="VTS03871.1"/>
    <property type="molecule type" value="Genomic_DNA"/>
</dbReference>
<feature type="domain" description="EamA" evidence="10">
    <location>
        <begin position="156"/>
        <end position="287"/>
    </location>
</feature>
<dbReference type="InterPro" id="IPR004626">
    <property type="entry name" value="RarD"/>
</dbReference>
<dbReference type="RefSeq" id="WP_162658345.1">
    <property type="nucleotide sequence ID" value="NZ_LR593887.1"/>
</dbReference>
<evidence type="ECO:0000256" key="1">
    <source>
        <dbReference type="ARBA" id="ARBA00004651"/>
    </source>
</evidence>
<feature type="transmembrane region" description="Helical" evidence="9">
    <location>
        <begin position="104"/>
        <end position="124"/>
    </location>
</feature>
<organism evidence="11">
    <name type="scientific">Tuwongella immobilis</name>
    <dbReference type="NCBI Taxonomy" id="692036"/>
    <lineage>
        <taxon>Bacteria</taxon>
        <taxon>Pseudomonadati</taxon>
        <taxon>Planctomycetota</taxon>
        <taxon>Planctomycetia</taxon>
        <taxon>Gemmatales</taxon>
        <taxon>Gemmataceae</taxon>
        <taxon>Tuwongella</taxon>
    </lineage>
</organism>
<evidence type="ECO:0000256" key="5">
    <source>
        <dbReference type="ARBA" id="ARBA00022692"/>
    </source>
</evidence>
<dbReference type="AlphaFoldDB" id="A0A6C2YPM3"/>
<evidence type="ECO:0000256" key="3">
    <source>
        <dbReference type="ARBA" id="ARBA00022448"/>
    </source>
</evidence>
<feature type="transmembrane region" description="Helical" evidence="9">
    <location>
        <begin position="155"/>
        <end position="170"/>
    </location>
</feature>
<evidence type="ECO:0000256" key="7">
    <source>
        <dbReference type="ARBA" id="ARBA00023136"/>
    </source>
</evidence>
<dbReference type="KEGG" id="tim:GMBLW1_06990"/>
<evidence type="ECO:0000256" key="6">
    <source>
        <dbReference type="ARBA" id="ARBA00022989"/>
    </source>
</evidence>
<proteinExistence type="inferred from homology"/>
<comment type="similarity">
    <text evidence="2">Belongs to the EamA transporter family.</text>
</comment>
<feature type="transmembrane region" description="Helical" evidence="9">
    <location>
        <begin position="12"/>
        <end position="30"/>
    </location>
</feature>
<dbReference type="Proteomes" id="UP000464378">
    <property type="component" value="Chromosome"/>
</dbReference>
<evidence type="ECO:0000256" key="2">
    <source>
        <dbReference type="ARBA" id="ARBA00007362"/>
    </source>
</evidence>
<feature type="transmembrane region" description="Helical" evidence="9">
    <location>
        <begin position="182"/>
        <end position="202"/>
    </location>
</feature>
<dbReference type="SUPFAM" id="SSF103481">
    <property type="entry name" value="Multidrug resistance efflux transporter EmrE"/>
    <property type="match status" value="2"/>
</dbReference>
<dbReference type="FunCoup" id="A0A6C2YPM3">
    <property type="interactions" value="68"/>
</dbReference>
<feature type="transmembrane region" description="Helical" evidence="9">
    <location>
        <begin position="271"/>
        <end position="291"/>
    </location>
</feature>
<evidence type="ECO:0000256" key="9">
    <source>
        <dbReference type="SAM" id="Phobius"/>
    </source>
</evidence>
<feature type="transmembrane region" description="Helical" evidence="9">
    <location>
        <begin position="245"/>
        <end position="265"/>
    </location>
</feature>
<feature type="transmembrane region" description="Helical" evidence="9">
    <location>
        <begin position="131"/>
        <end position="149"/>
    </location>
</feature>
<keyword evidence="5 9" id="KW-0812">Transmembrane</keyword>
<evidence type="ECO:0000313" key="11">
    <source>
        <dbReference type="EMBL" id="VIP03261.1"/>
    </source>
</evidence>
<keyword evidence="6 9" id="KW-1133">Transmembrane helix</keyword>
<sequence length="319" mass="35474">MSSSDSFSPRSGFVYGIAAYSLWGLVPIYFNELKSVPPFELLAYRVFFSVVLMLAILTGIRRWGDLRNLFRNALTTRRMLLSTVLISINWFTFLYGVLSNQILQTSLGYFIAPLVNIALGIVIFSERLRWMQWLAILLAGMGVGFRILIAGEVPWIALTLAFSFSLYGMVRKKAAVDGILGLTVETLLLMPLALLFLGWVAWRGPTAITHSTTWVTWMIILSGAITAAPLILYAQAVRRLPYSTIGFLQYLSPSVTFVLAVFVFHEPFPEELRIGFGLIWAGLLVYSIDAIRSRPRASGRSTRNPLPNLPGASVRPGSS</sequence>
<evidence type="ECO:0000256" key="4">
    <source>
        <dbReference type="ARBA" id="ARBA00022475"/>
    </source>
</evidence>
<dbReference type="InParanoid" id="A0A6C2YPM3"/>
<keyword evidence="7 9" id="KW-0472">Membrane</keyword>
<gene>
    <name evidence="11" type="ORF">GMBLW1_06990</name>
</gene>
<dbReference type="Pfam" id="PF00892">
    <property type="entry name" value="EamA"/>
    <property type="match status" value="2"/>
</dbReference>
<evidence type="ECO:0000313" key="12">
    <source>
        <dbReference type="Proteomes" id="UP000464378"/>
    </source>
</evidence>
<feature type="domain" description="EamA" evidence="10">
    <location>
        <begin position="11"/>
        <end position="144"/>
    </location>
</feature>
<keyword evidence="3" id="KW-0813">Transport</keyword>
<accession>A0A6C2YPM3</accession>
<evidence type="ECO:0000259" key="10">
    <source>
        <dbReference type="Pfam" id="PF00892"/>
    </source>
</evidence>
<dbReference type="NCBIfam" id="TIGR00688">
    <property type="entry name" value="rarD"/>
    <property type="match status" value="1"/>
</dbReference>
<keyword evidence="4" id="KW-1003">Cell membrane</keyword>
<dbReference type="EMBL" id="LR586016">
    <property type="protein sequence ID" value="VIP03261.1"/>
    <property type="molecule type" value="Genomic_DNA"/>
</dbReference>
<dbReference type="InterPro" id="IPR037185">
    <property type="entry name" value="EmrE-like"/>
</dbReference>
<dbReference type="GO" id="GO:0005886">
    <property type="term" value="C:plasma membrane"/>
    <property type="evidence" value="ECO:0007669"/>
    <property type="project" value="UniProtKB-SubCell"/>
</dbReference>
<feature type="region of interest" description="Disordered" evidence="8">
    <location>
        <begin position="296"/>
        <end position="319"/>
    </location>
</feature>